<keyword evidence="4 5" id="KW-0472">Membrane</keyword>
<reference evidence="8" key="1">
    <citation type="submission" date="2016-10" db="EMBL/GenBank/DDBJ databases">
        <authorList>
            <person name="Varghese N."/>
            <person name="Submissions S."/>
        </authorList>
    </citation>
    <scope>NUCLEOTIDE SEQUENCE [LARGE SCALE GENOMIC DNA]</scope>
    <source>
        <strain evidence="8">CGMCC 1.6963</strain>
    </source>
</reference>
<dbReference type="Proteomes" id="UP000199019">
    <property type="component" value="Unassembled WGS sequence"/>
</dbReference>
<accession>A0A1H9XTD4</accession>
<dbReference type="InterPro" id="IPR050768">
    <property type="entry name" value="UPF0353/GerABKA_families"/>
</dbReference>
<evidence type="ECO:0000256" key="1">
    <source>
        <dbReference type="ARBA" id="ARBA00022475"/>
    </source>
</evidence>
<dbReference type="RefSeq" id="WP_091762945.1">
    <property type="nucleotide sequence ID" value="NZ_FOHB01000012.1"/>
</dbReference>
<dbReference type="PROSITE" id="PS50234">
    <property type="entry name" value="VWFA"/>
    <property type="match status" value="1"/>
</dbReference>
<dbReference type="EMBL" id="FOHB01000012">
    <property type="protein sequence ID" value="SES49411.1"/>
    <property type="molecule type" value="Genomic_DNA"/>
</dbReference>
<feature type="domain" description="VWFA" evidence="6">
    <location>
        <begin position="89"/>
        <end position="295"/>
    </location>
</feature>
<evidence type="ECO:0000256" key="4">
    <source>
        <dbReference type="ARBA" id="ARBA00023136"/>
    </source>
</evidence>
<keyword evidence="3 5" id="KW-1133">Transmembrane helix</keyword>
<dbReference type="SUPFAM" id="SSF53300">
    <property type="entry name" value="vWA-like"/>
    <property type="match status" value="1"/>
</dbReference>
<dbReference type="InterPro" id="IPR036465">
    <property type="entry name" value="vWFA_dom_sf"/>
</dbReference>
<feature type="transmembrane region" description="Helical" evidence="5">
    <location>
        <begin position="310"/>
        <end position="329"/>
    </location>
</feature>
<evidence type="ECO:0000259" key="6">
    <source>
        <dbReference type="PROSITE" id="PS50234"/>
    </source>
</evidence>
<feature type="transmembrane region" description="Helical" evidence="5">
    <location>
        <begin position="58"/>
        <end position="75"/>
    </location>
</feature>
<keyword evidence="8" id="KW-1185">Reference proteome</keyword>
<feature type="transmembrane region" description="Helical" evidence="5">
    <location>
        <begin position="6"/>
        <end position="24"/>
    </location>
</feature>
<evidence type="ECO:0000313" key="7">
    <source>
        <dbReference type="EMBL" id="SES49411.1"/>
    </source>
</evidence>
<dbReference type="Gene3D" id="3.40.50.410">
    <property type="entry name" value="von Willebrand factor, type A domain"/>
    <property type="match status" value="1"/>
</dbReference>
<dbReference type="AlphaFoldDB" id="A0A1H9XTD4"/>
<dbReference type="OrthoDB" id="8882959at2"/>
<proteinExistence type="predicted"/>
<name>A0A1H9XTD4_9MICO</name>
<evidence type="ECO:0000313" key="8">
    <source>
        <dbReference type="Proteomes" id="UP000199019"/>
    </source>
</evidence>
<dbReference type="InterPro" id="IPR002035">
    <property type="entry name" value="VWF_A"/>
</dbReference>
<dbReference type="STRING" id="587636.SAMN05216199_0361"/>
<sequence>MTFAWPWMLLPALAGTVLLVLGYRRLSARQERRRQELAALGLVGPAPARSAHGWSRRLAPTILLAALALLLFSLARPQATIAEPRREGTVVLAFDVSTSMTATDLRPSRIEAAKAAARRFVQQQPSTIRIGVVAFGDSAVVTQRPTTSRGLVLAAVDRLTPQGGTAVGRAILTSLSAITGRPVLASQDPNQDPSLGTLDSADVGYHGSAAVVLLTDGEDTSGSDPLPAAELASVAGVRVHTVGIGSPAGTVLQVDGFQVATSLDEALLKAVAATTDGTYFPARDEQALRKVYSSIHPGWTVQRAHVEVTAAFAATAAVLLLVAALLSVARTGRVV</sequence>
<gene>
    <name evidence="7" type="ORF">SAMN05216199_0361</name>
</gene>
<keyword evidence="2 5" id="KW-0812">Transmembrane</keyword>
<dbReference type="PANTHER" id="PTHR22550:SF5">
    <property type="entry name" value="LEUCINE ZIPPER PROTEIN 4"/>
    <property type="match status" value="1"/>
</dbReference>
<dbReference type="Pfam" id="PF13519">
    <property type="entry name" value="VWA_2"/>
    <property type="match status" value="1"/>
</dbReference>
<keyword evidence="1" id="KW-1003">Cell membrane</keyword>
<dbReference type="PANTHER" id="PTHR22550">
    <property type="entry name" value="SPORE GERMINATION PROTEIN"/>
    <property type="match status" value="1"/>
</dbReference>
<protein>
    <submittedName>
        <fullName evidence="7">Ca-activated chloride channel family protein</fullName>
    </submittedName>
</protein>
<evidence type="ECO:0000256" key="3">
    <source>
        <dbReference type="ARBA" id="ARBA00022989"/>
    </source>
</evidence>
<organism evidence="7 8">
    <name type="scientific">Pedococcus cremeus</name>
    <dbReference type="NCBI Taxonomy" id="587636"/>
    <lineage>
        <taxon>Bacteria</taxon>
        <taxon>Bacillati</taxon>
        <taxon>Actinomycetota</taxon>
        <taxon>Actinomycetes</taxon>
        <taxon>Micrococcales</taxon>
        <taxon>Intrasporangiaceae</taxon>
        <taxon>Pedococcus</taxon>
    </lineage>
</organism>
<dbReference type="SMART" id="SM00327">
    <property type="entry name" value="VWA"/>
    <property type="match status" value="1"/>
</dbReference>
<evidence type="ECO:0000256" key="2">
    <source>
        <dbReference type="ARBA" id="ARBA00022692"/>
    </source>
</evidence>
<evidence type="ECO:0000256" key="5">
    <source>
        <dbReference type="SAM" id="Phobius"/>
    </source>
</evidence>